<feature type="compositionally biased region" description="Gly residues" evidence="1">
    <location>
        <begin position="100"/>
        <end position="123"/>
    </location>
</feature>
<dbReference type="EMBL" id="BLIR01000001">
    <property type="protein sequence ID" value="GFE36478.1"/>
    <property type="molecule type" value="Genomic_DNA"/>
</dbReference>
<dbReference type="Proteomes" id="UP000431826">
    <property type="component" value="Unassembled WGS sequence"/>
</dbReference>
<organism evidence="2 3">
    <name type="scientific">Streptomyces tubercidicus</name>
    <dbReference type="NCBI Taxonomy" id="47759"/>
    <lineage>
        <taxon>Bacteria</taxon>
        <taxon>Bacillati</taxon>
        <taxon>Actinomycetota</taxon>
        <taxon>Actinomycetes</taxon>
        <taxon>Kitasatosporales</taxon>
        <taxon>Streptomycetaceae</taxon>
        <taxon>Streptomyces</taxon>
    </lineage>
</organism>
<keyword evidence="3" id="KW-1185">Reference proteome</keyword>
<reference evidence="2 3" key="1">
    <citation type="submission" date="2019-12" db="EMBL/GenBank/DDBJ databases">
        <title>Whole genome shotgun sequence of Streptomyces tubercidicus NBRC 13090.</title>
        <authorList>
            <person name="Ichikawa N."/>
            <person name="Kimura A."/>
            <person name="Kitahashi Y."/>
            <person name="Komaki H."/>
            <person name="Tamura T."/>
        </authorList>
    </citation>
    <scope>NUCLEOTIDE SEQUENCE [LARGE SCALE GENOMIC DNA]</scope>
    <source>
        <strain evidence="2 3">NBRC 13090</strain>
    </source>
</reference>
<sequence>MDTGALNSRPAGVAGRDGGLLYPAPAQGGEGGPPAADRSVPPAPAPRGRTPGGRGAYGPREDGGHRGPLRPRGRPPLREMTGRARHTRGVMVPGVRPVGCLGGGGGNGGAGHRHGGNGGSGHRGGPDRRDRRWYRRVVVAVGAIGTREHHGQQSGNQEQQDGEPAAA</sequence>
<protein>
    <submittedName>
        <fullName evidence="2">Uncharacterized protein</fullName>
    </submittedName>
</protein>
<feature type="region of interest" description="Disordered" evidence="1">
    <location>
        <begin position="1"/>
        <end position="167"/>
    </location>
</feature>
<gene>
    <name evidence="2" type="ORF">Stube_11510</name>
</gene>
<feature type="compositionally biased region" description="Low complexity" evidence="1">
    <location>
        <begin position="89"/>
        <end position="99"/>
    </location>
</feature>
<evidence type="ECO:0000313" key="2">
    <source>
        <dbReference type="EMBL" id="GFE36478.1"/>
    </source>
</evidence>
<accession>A0A640UK77</accession>
<evidence type="ECO:0000256" key="1">
    <source>
        <dbReference type="SAM" id="MobiDB-lite"/>
    </source>
</evidence>
<name>A0A640UK77_9ACTN</name>
<comment type="caution">
    <text evidence="2">The sequence shown here is derived from an EMBL/GenBank/DDBJ whole genome shotgun (WGS) entry which is preliminary data.</text>
</comment>
<evidence type="ECO:0000313" key="3">
    <source>
        <dbReference type="Proteomes" id="UP000431826"/>
    </source>
</evidence>
<proteinExistence type="predicted"/>
<dbReference type="AlphaFoldDB" id="A0A640UK77"/>